<sequence length="118" mass="12933">MNCYATPHEHPPPLTTCYGVDAPRRRHATMLPTYLDGFIAMDQAGVHAACHCIFLRLCASLCLSLTPGARCPAHVKDSQYPRLRIPLHDILRCKECQPGANDTIVIAAVDMHCPAAAR</sequence>
<keyword evidence="2" id="KW-1185">Reference proteome</keyword>
<dbReference type="EMBL" id="MU629443">
    <property type="protein sequence ID" value="KAJ1257106.1"/>
    <property type="molecule type" value="Genomic_DNA"/>
</dbReference>
<protein>
    <submittedName>
        <fullName evidence="1">Uncharacterized protein</fullName>
    </submittedName>
</protein>
<comment type="caution">
    <text evidence="1">The sequence shown here is derived from an EMBL/GenBank/DDBJ whole genome shotgun (WGS) entry which is preliminary data.</text>
</comment>
<accession>A0A9W7XDT2</accession>
<dbReference type="AlphaFoldDB" id="A0A9W7XDT2"/>
<reference evidence="1 2" key="1">
    <citation type="submission" date="2022-10" db="EMBL/GenBank/DDBJ databases">
        <title>WGS assembly of Paspalum vaginatum 540-79.</title>
        <authorList>
            <person name="Sun G."/>
            <person name="Wase N."/>
            <person name="Shu S."/>
            <person name="Jenkins J."/>
            <person name="Zhou B."/>
            <person name="Torres-Rodriguez J."/>
            <person name="Chen C."/>
            <person name="Sandor L."/>
            <person name="Plott C."/>
            <person name="Yoshinga Y."/>
            <person name="Daum C."/>
            <person name="Qi P."/>
            <person name="Barry K."/>
            <person name="Lipzen A."/>
            <person name="Berry L."/>
            <person name="Pedersen C."/>
            <person name="Gottilla T."/>
            <person name="Foltz A."/>
            <person name="Yu H."/>
            <person name="O'Malley R."/>
            <person name="Zhang C."/>
            <person name="Devos K."/>
            <person name="Sigmon B."/>
            <person name="Yu B."/>
            <person name="Obata T."/>
            <person name="Schmutz J."/>
            <person name="Schnable J."/>
        </authorList>
    </citation>
    <scope>NUCLEOTIDE SEQUENCE [LARGE SCALE GENOMIC DNA]</scope>
    <source>
        <strain evidence="2">cv. 540-79</strain>
    </source>
</reference>
<evidence type="ECO:0000313" key="1">
    <source>
        <dbReference type="EMBL" id="KAJ1257106.1"/>
    </source>
</evidence>
<dbReference type="Proteomes" id="UP001164776">
    <property type="component" value="Unassembled WGS sequence"/>
</dbReference>
<organism evidence="1 2">
    <name type="scientific">Paspalum vaginatum</name>
    <name type="common">seashore paspalum</name>
    <dbReference type="NCBI Taxonomy" id="158149"/>
    <lineage>
        <taxon>Eukaryota</taxon>
        <taxon>Viridiplantae</taxon>
        <taxon>Streptophyta</taxon>
        <taxon>Embryophyta</taxon>
        <taxon>Tracheophyta</taxon>
        <taxon>Spermatophyta</taxon>
        <taxon>Magnoliopsida</taxon>
        <taxon>Liliopsida</taxon>
        <taxon>Poales</taxon>
        <taxon>Poaceae</taxon>
        <taxon>PACMAD clade</taxon>
        <taxon>Panicoideae</taxon>
        <taxon>Andropogonodae</taxon>
        <taxon>Paspaleae</taxon>
        <taxon>Paspalinae</taxon>
        <taxon>Paspalum</taxon>
    </lineage>
</organism>
<evidence type="ECO:0000313" key="2">
    <source>
        <dbReference type="Proteomes" id="UP001164776"/>
    </source>
</evidence>
<gene>
    <name evidence="1" type="ORF">BS78_K224400</name>
</gene>
<name>A0A9W7XDT2_9POAL</name>
<proteinExistence type="predicted"/>